<sequence length="74" mass="8566">MYPKVDPRRRGRAWWKGGSGTMQSSDLRKFKRPSGTLSFITKYPRTCTALKRSLHALRDRVAQDSSIRRRSAIN</sequence>
<gene>
    <name evidence="1" type="ORF">MYCIT1_LOCUS27316</name>
</gene>
<comment type="caution">
    <text evidence="1">The sequence shown here is derived from an EMBL/GenBank/DDBJ whole genome shotgun (WGS) entry which is preliminary data.</text>
</comment>
<reference evidence="1" key="1">
    <citation type="submission" date="2023-11" db="EMBL/GenBank/DDBJ databases">
        <authorList>
            <person name="De Vega J J."/>
            <person name="De Vega J J."/>
        </authorList>
    </citation>
    <scope>NUCLEOTIDE SEQUENCE</scope>
</reference>
<name>A0AAD2K4D0_9AGAR</name>
<proteinExistence type="predicted"/>
<dbReference type="AlphaFoldDB" id="A0AAD2K4D0"/>
<dbReference type="Proteomes" id="UP001295794">
    <property type="component" value="Unassembled WGS sequence"/>
</dbReference>
<protein>
    <submittedName>
        <fullName evidence="1">Uncharacterized protein</fullName>
    </submittedName>
</protein>
<organism evidence="1 2">
    <name type="scientific">Mycena citricolor</name>
    <dbReference type="NCBI Taxonomy" id="2018698"/>
    <lineage>
        <taxon>Eukaryota</taxon>
        <taxon>Fungi</taxon>
        <taxon>Dikarya</taxon>
        <taxon>Basidiomycota</taxon>
        <taxon>Agaricomycotina</taxon>
        <taxon>Agaricomycetes</taxon>
        <taxon>Agaricomycetidae</taxon>
        <taxon>Agaricales</taxon>
        <taxon>Marasmiineae</taxon>
        <taxon>Mycenaceae</taxon>
        <taxon>Mycena</taxon>
    </lineage>
</organism>
<feature type="non-terminal residue" evidence="1">
    <location>
        <position position="74"/>
    </location>
</feature>
<accession>A0AAD2K4D0</accession>
<dbReference type="EMBL" id="CAVNYO010000421">
    <property type="protein sequence ID" value="CAK5278063.1"/>
    <property type="molecule type" value="Genomic_DNA"/>
</dbReference>
<evidence type="ECO:0000313" key="2">
    <source>
        <dbReference type="Proteomes" id="UP001295794"/>
    </source>
</evidence>
<keyword evidence="2" id="KW-1185">Reference proteome</keyword>
<evidence type="ECO:0000313" key="1">
    <source>
        <dbReference type="EMBL" id="CAK5278063.1"/>
    </source>
</evidence>